<feature type="compositionally biased region" description="Polar residues" evidence="3">
    <location>
        <begin position="838"/>
        <end position="852"/>
    </location>
</feature>
<dbReference type="InterPro" id="IPR027417">
    <property type="entry name" value="P-loop_NTPase"/>
</dbReference>
<dbReference type="AlphaFoldDB" id="A0A8H4GP49"/>
<dbReference type="EMBL" id="JAAAPX010000021">
    <property type="protein sequence ID" value="KAF4241384.1"/>
    <property type="molecule type" value="Genomic_DNA"/>
</dbReference>
<dbReference type="Gene3D" id="1.20.120.1240">
    <property type="entry name" value="Dynamin, middle domain"/>
    <property type="match status" value="1"/>
</dbReference>
<dbReference type="GO" id="GO:0006897">
    <property type="term" value="P:endocytosis"/>
    <property type="evidence" value="ECO:0007669"/>
    <property type="project" value="TreeGrafter"/>
</dbReference>
<feature type="domain" description="GED" evidence="4">
    <location>
        <begin position="613"/>
        <end position="704"/>
    </location>
</feature>
<dbReference type="PANTHER" id="PTHR11566:SF149">
    <property type="entry name" value="GTPASE, PUTATIVE (AFU_ORTHOLOGUE AFUA_6G11890)-RELATED"/>
    <property type="match status" value="1"/>
</dbReference>
<keyword evidence="6" id="KW-1185">Reference proteome</keyword>
<gene>
    <name evidence="5" type="ORF">CNMCM6805_004042</name>
</gene>
<dbReference type="SUPFAM" id="SSF52540">
    <property type="entry name" value="P-loop containing nucleoside triphosphate hydrolases"/>
    <property type="match status" value="1"/>
</dbReference>
<dbReference type="GO" id="GO:0005739">
    <property type="term" value="C:mitochondrion"/>
    <property type="evidence" value="ECO:0007669"/>
    <property type="project" value="TreeGrafter"/>
</dbReference>
<dbReference type="InterPro" id="IPR001401">
    <property type="entry name" value="Dynamin_GTPase"/>
</dbReference>
<dbReference type="PROSITE" id="PS51388">
    <property type="entry name" value="GED"/>
    <property type="match status" value="1"/>
</dbReference>
<dbReference type="InterPro" id="IPR045063">
    <property type="entry name" value="Dynamin_N"/>
</dbReference>
<dbReference type="GO" id="GO:0048312">
    <property type="term" value="P:intracellular distribution of mitochondria"/>
    <property type="evidence" value="ECO:0007669"/>
    <property type="project" value="TreeGrafter"/>
</dbReference>
<dbReference type="PRINTS" id="PR00195">
    <property type="entry name" value="DYNAMIN"/>
</dbReference>
<organism evidence="5 6">
    <name type="scientific">Aspergillus fumigatiaffinis</name>
    <dbReference type="NCBI Taxonomy" id="340414"/>
    <lineage>
        <taxon>Eukaryota</taxon>
        <taxon>Fungi</taxon>
        <taxon>Dikarya</taxon>
        <taxon>Ascomycota</taxon>
        <taxon>Pezizomycotina</taxon>
        <taxon>Eurotiomycetes</taxon>
        <taxon>Eurotiomycetidae</taxon>
        <taxon>Eurotiales</taxon>
        <taxon>Aspergillaceae</taxon>
        <taxon>Aspergillus</taxon>
        <taxon>Aspergillus subgen. Fumigati</taxon>
    </lineage>
</organism>
<dbReference type="SMART" id="SM00053">
    <property type="entry name" value="DYNc"/>
    <property type="match status" value="1"/>
</dbReference>
<proteinExistence type="predicted"/>
<evidence type="ECO:0000313" key="6">
    <source>
        <dbReference type="Proteomes" id="UP000653565"/>
    </source>
</evidence>
<dbReference type="InterPro" id="IPR020850">
    <property type="entry name" value="GED_dom"/>
</dbReference>
<evidence type="ECO:0000256" key="2">
    <source>
        <dbReference type="ARBA" id="ARBA00023134"/>
    </source>
</evidence>
<feature type="region of interest" description="Disordered" evidence="3">
    <location>
        <begin position="778"/>
        <end position="797"/>
    </location>
</feature>
<dbReference type="PANTHER" id="PTHR11566">
    <property type="entry name" value="DYNAMIN"/>
    <property type="match status" value="1"/>
</dbReference>
<dbReference type="Gene3D" id="3.40.50.300">
    <property type="entry name" value="P-loop containing nucleotide triphosphate hydrolases"/>
    <property type="match status" value="1"/>
</dbReference>
<sequence>MGETTSMDMAVRELQVKQYELSKTFKSLKKLGLEGGCEVPQLVIVGMQSSGKSSVLERISRVRLPTDNMRSVTEVMLHRRLSPDAKITYGSLSSNSGQETLFTSDVKPEELAVNNMFPVIGKIHKDFLKEKANVTPKGYVLKIEIAGSKYSDMTLIELPGLRIPDKDESSEEDSFVHVLAERYMKNKASLILAVVSAKIGYQQQEEVLKLAERFDPTHERTIGIITHTDTLQRNSEQENIFIELVRNQKAQLKLGWHALWNGASHDRHSSEELCNKKEMVCLCNGAWATVPTCCVGLGALQTRLNRAVFDCMKQYIPDMAGNVEKTISENNAKLEKLGPSRTTIQEKRAYLLGVGSKCERIMAQALNGMYSDGFFTSEAHIGAHDFRKLRSVVRELNDDFAEAMELRGAHRIIVHSDAGFQNKDTFKREANPYLDGWEPVYITRKAFEAEVAEQARRSRGVEIPGHINQRLIESLFRTHSKPWEELARRHVMTVGEAVEHFVHLLFEYLVDDQVLSALSHSILGPALNKMKDTLSEKLQELTAFMKQGHPQLLGRTYLTQIQKSQSKRQFQDLRRRLGLPLSPNQNPSTKTISLGDLMRATSSPEPQSTQFSAAEIIDQMQAYYDLAIVIFMNNVANLAIENCLLQPLESIFTSASVVNMDDQHIEDLASEPTVVREQRERLSCQLEKLQAGQGILKSYDSPQSRPEGPNIFPELEPHKMSTFTKDSVFSLYANRKRDHSSTTEIKDQGTPFTNIQPSPVVFGSTTLLSSSPVRGFTSSFATSPPTRPLGTMTNASAGPTLVGFSGAGFESRRSAEGGFPDGSIGGSSSSKTVEHTGAPSTLTPVSSFRSPTTEPPGTGTLQAKPTPSNTNNATTSSSSLDKSNGTLKRQQGPEDSTNVPEKRNKTE</sequence>
<keyword evidence="2" id="KW-0342">GTP-binding</keyword>
<evidence type="ECO:0000259" key="4">
    <source>
        <dbReference type="PROSITE" id="PS51388"/>
    </source>
</evidence>
<dbReference type="GO" id="GO:0016559">
    <property type="term" value="P:peroxisome fission"/>
    <property type="evidence" value="ECO:0007669"/>
    <property type="project" value="TreeGrafter"/>
</dbReference>
<name>A0A8H4GP49_9EURO</name>
<dbReference type="Proteomes" id="UP000653565">
    <property type="component" value="Unassembled WGS sequence"/>
</dbReference>
<dbReference type="GO" id="GO:0016020">
    <property type="term" value="C:membrane"/>
    <property type="evidence" value="ECO:0007669"/>
    <property type="project" value="TreeGrafter"/>
</dbReference>
<dbReference type="GO" id="GO:0003924">
    <property type="term" value="F:GTPase activity"/>
    <property type="evidence" value="ECO:0007669"/>
    <property type="project" value="InterPro"/>
</dbReference>
<dbReference type="GO" id="GO:0005525">
    <property type="term" value="F:GTP binding"/>
    <property type="evidence" value="ECO:0007669"/>
    <property type="project" value="InterPro"/>
</dbReference>
<dbReference type="GO" id="GO:0005874">
    <property type="term" value="C:microtubule"/>
    <property type="evidence" value="ECO:0007669"/>
    <property type="project" value="TreeGrafter"/>
</dbReference>
<comment type="caution">
    <text evidence="5">The sequence shown here is derived from an EMBL/GenBank/DDBJ whole genome shotgun (WGS) entry which is preliminary data.</text>
</comment>
<evidence type="ECO:0000313" key="5">
    <source>
        <dbReference type="EMBL" id="KAF4241384.1"/>
    </source>
</evidence>
<dbReference type="Pfam" id="PF01031">
    <property type="entry name" value="Dynamin_M"/>
    <property type="match status" value="1"/>
</dbReference>
<feature type="compositionally biased region" description="Polar residues" evidence="3">
    <location>
        <begin position="880"/>
        <end position="899"/>
    </location>
</feature>
<protein>
    <recommendedName>
        <fullName evidence="4">GED domain-containing protein</fullName>
    </recommendedName>
</protein>
<keyword evidence="1" id="KW-0547">Nucleotide-binding</keyword>
<dbReference type="GO" id="GO:0008017">
    <property type="term" value="F:microtubule binding"/>
    <property type="evidence" value="ECO:0007669"/>
    <property type="project" value="TreeGrafter"/>
</dbReference>
<reference evidence="5" key="2">
    <citation type="submission" date="2020-04" db="EMBL/GenBank/DDBJ databases">
        <authorList>
            <person name="Santos R.A.C."/>
            <person name="Steenwyk J.L."/>
            <person name="Rivero-Menendez O."/>
            <person name="Mead M.E."/>
            <person name="Silva L.P."/>
            <person name="Bastos R.W."/>
            <person name="Alastruey-Izquierdo A."/>
            <person name="Goldman G.H."/>
            <person name="Rokas A."/>
        </authorList>
    </citation>
    <scope>NUCLEOTIDE SEQUENCE</scope>
    <source>
        <strain evidence="5">CNM-CM6805</strain>
    </source>
</reference>
<dbReference type="Pfam" id="PF00350">
    <property type="entry name" value="Dynamin_N"/>
    <property type="match status" value="1"/>
</dbReference>
<dbReference type="OrthoDB" id="415706at2759"/>
<evidence type="ECO:0000256" key="1">
    <source>
        <dbReference type="ARBA" id="ARBA00022741"/>
    </source>
</evidence>
<feature type="compositionally biased region" description="Low complexity" evidence="3">
    <location>
        <begin position="868"/>
        <end position="879"/>
    </location>
</feature>
<evidence type="ECO:0000256" key="3">
    <source>
        <dbReference type="SAM" id="MobiDB-lite"/>
    </source>
</evidence>
<dbReference type="GO" id="GO:0000266">
    <property type="term" value="P:mitochondrial fission"/>
    <property type="evidence" value="ECO:0007669"/>
    <property type="project" value="TreeGrafter"/>
</dbReference>
<reference evidence="5" key="1">
    <citation type="journal article" date="2020" name="bioRxiv">
        <title>Genomic and phenotypic heterogeneity of clinical isolates of the human pathogens Aspergillus fumigatus, Aspergillus lentulus and Aspergillus fumigatiaffinis.</title>
        <authorList>
            <person name="dos Santos R.A.C."/>
            <person name="Steenwyk J.L."/>
            <person name="Rivero-Menendez O."/>
            <person name="Mead M.E."/>
            <person name="Silva L.P."/>
            <person name="Bastos R.W."/>
            <person name="Alastruey-Izquierdo A."/>
            <person name="Goldman G.H."/>
            <person name="Rokas A."/>
        </authorList>
    </citation>
    <scope>NUCLEOTIDE SEQUENCE</scope>
    <source>
        <strain evidence="5">CNM-CM6805</strain>
    </source>
</reference>
<accession>A0A8H4GP49</accession>
<dbReference type="InterPro" id="IPR000375">
    <property type="entry name" value="Dynamin_stalk"/>
</dbReference>
<feature type="region of interest" description="Disordered" evidence="3">
    <location>
        <begin position="812"/>
        <end position="907"/>
    </location>
</feature>
<dbReference type="InterPro" id="IPR022812">
    <property type="entry name" value="Dynamin"/>
</dbReference>